<organism evidence="1 2">
    <name type="scientific">Rhizobium hainanense</name>
    <dbReference type="NCBI Taxonomy" id="52131"/>
    <lineage>
        <taxon>Bacteria</taxon>
        <taxon>Pseudomonadati</taxon>
        <taxon>Pseudomonadota</taxon>
        <taxon>Alphaproteobacteria</taxon>
        <taxon>Hyphomicrobiales</taxon>
        <taxon>Rhizobiaceae</taxon>
        <taxon>Rhizobium/Agrobacterium group</taxon>
        <taxon>Rhizobium</taxon>
    </lineage>
</organism>
<dbReference type="OrthoDB" id="9788127at2"/>
<dbReference type="Gene3D" id="1.10.1510.10">
    <property type="entry name" value="Uncharacterised protein YqeY/AIM41 PF09424, N-terminal domain"/>
    <property type="match status" value="1"/>
</dbReference>
<evidence type="ECO:0008006" key="3">
    <source>
        <dbReference type="Google" id="ProtNLM"/>
    </source>
</evidence>
<dbReference type="STRING" id="52131.GA0061100_101516"/>
<dbReference type="EMBL" id="FMAC01000001">
    <property type="protein sequence ID" value="SCB09545.1"/>
    <property type="molecule type" value="Genomic_DNA"/>
</dbReference>
<dbReference type="PANTHER" id="PTHR28055">
    <property type="entry name" value="ALTERED INHERITANCE OF MITOCHONDRIA PROTEIN 41, MITOCHONDRIAL"/>
    <property type="match status" value="1"/>
</dbReference>
<dbReference type="RefSeq" id="WP_075851040.1">
    <property type="nucleotide sequence ID" value="NZ_FMAC01000001.1"/>
</dbReference>
<dbReference type="SUPFAM" id="SSF89095">
    <property type="entry name" value="GatB/YqeY motif"/>
    <property type="match status" value="1"/>
</dbReference>
<name>A0A1C3U2E6_9HYPH</name>
<accession>A0A1C3U2E6</accession>
<dbReference type="AlphaFoldDB" id="A0A1C3U2E6"/>
<reference evidence="2" key="1">
    <citation type="submission" date="2016-08" db="EMBL/GenBank/DDBJ databases">
        <authorList>
            <person name="Varghese N."/>
            <person name="Submissions Spin"/>
        </authorList>
    </citation>
    <scope>NUCLEOTIDE SEQUENCE [LARGE SCALE GENOMIC DNA]</scope>
    <source>
        <strain evidence="2">CCBAU 57015</strain>
    </source>
</reference>
<dbReference type="Gene3D" id="1.10.10.410">
    <property type="match status" value="1"/>
</dbReference>
<dbReference type="Pfam" id="PF09424">
    <property type="entry name" value="YqeY"/>
    <property type="match status" value="1"/>
</dbReference>
<dbReference type="InterPro" id="IPR023168">
    <property type="entry name" value="GatB_Yqey_C_2"/>
</dbReference>
<dbReference type="PANTHER" id="PTHR28055:SF1">
    <property type="entry name" value="ALTERED INHERITANCE OF MITOCHONDRIA PROTEIN 41, MITOCHONDRIAL"/>
    <property type="match status" value="1"/>
</dbReference>
<dbReference type="Proteomes" id="UP000186228">
    <property type="component" value="Unassembled WGS sequence"/>
</dbReference>
<gene>
    <name evidence="1" type="ORF">GA0061100_101516</name>
</gene>
<evidence type="ECO:0000313" key="1">
    <source>
        <dbReference type="EMBL" id="SCB09545.1"/>
    </source>
</evidence>
<dbReference type="InterPro" id="IPR042184">
    <property type="entry name" value="YqeY/Aim41_N"/>
</dbReference>
<proteinExistence type="predicted"/>
<dbReference type="InterPro" id="IPR019004">
    <property type="entry name" value="YqeY/Aim41"/>
</dbReference>
<sequence length="150" mass="16745">MIRETLSNAQKDAMRAKDTARLSTVRLILAAIKDKDIANRGLGKEQASEDEILQLLAKMIKQREESVKIYIDGGRPELADKEREEITVIQGFMPEQLSEEKVREICVAIVAELGAQGLKDMGRCVAALRERYAGQMDFAKASAILKELLK</sequence>
<protein>
    <recommendedName>
        <fullName evidence="3">Glutamyl-tRNA amidotransferase</fullName>
    </recommendedName>
</protein>
<keyword evidence="2" id="KW-1185">Reference proteome</keyword>
<dbReference type="InterPro" id="IPR003789">
    <property type="entry name" value="Asn/Gln_tRNA_amidoTrase-B-like"/>
</dbReference>
<dbReference type="GO" id="GO:0016884">
    <property type="term" value="F:carbon-nitrogen ligase activity, with glutamine as amido-N-donor"/>
    <property type="evidence" value="ECO:0007669"/>
    <property type="project" value="InterPro"/>
</dbReference>
<evidence type="ECO:0000313" key="2">
    <source>
        <dbReference type="Proteomes" id="UP000186228"/>
    </source>
</evidence>